<dbReference type="Proteomes" id="UP001274830">
    <property type="component" value="Unassembled WGS sequence"/>
</dbReference>
<feature type="domain" description="Phosphatidic acid phosphatase type 2/haloperoxidase" evidence="8">
    <location>
        <begin position="105"/>
        <end position="246"/>
    </location>
</feature>
<evidence type="ECO:0000256" key="6">
    <source>
        <dbReference type="SAM" id="MobiDB-lite"/>
    </source>
</evidence>
<proteinExistence type="inferred from homology"/>
<evidence type="ECO:0000256" key="5">
    <source>
        <dbReference type="ARBA" id="ARBA00023136"/>
    </source>
</evidence>
<comment type="similarity">
    <text evidence="2">Belongs to the PA-phosphatase related phosphoesterase family.</text>
</comment>
<feature type="transmembrane region" description="Helical" evidence="7">
    <location>
        <begin position="100"/>
        <end position="121"/>
    </location>
</feature>
<comment type="subcellular location">
    <subcellularLocation>
        <location evidence="1">Membrane</location>
        <topology evidence="1">Multi-pass membrane protein</topology>
    </subcellularLocation>
</comment>
<evidence type="ECO:0000256" key="3">
    <source>
        <dbReference type="ARBA" id="ARBA00022692"/>
    </source>
</evidence>
<evidence type="ECO:0000313" key="9">
    <source>
        <dbReference type="EMBL" id="KAK3673883.1"/>
    </source>
</evidence>
<feature type="transmembrane region" description="Helical" evidence="7">
    <location>
        <begin position="171"/>
        <end position="188"/>
    </location>
</feature>
<sequence length="312" mass="35031">MAGKASKDSPGLLESARRFWQKSYAGDYLGLTLLLTAYILIKFFGEPFHRMFRLDDLRIGFPHAEIERVSVFWLFIYTGVVPLALLVLWAGLIRPSVHKIHVTILGLLVSIILTCFITDVIKDAVGRPRPDLIARCKPEADTPQHELLTIAVCTETSHHVLHDGWRSFPSGHSSFAFAGLGYLALFFASQAHALRARASLATFIICLSPLLGAALIAISRLEDYRHDFADVICGSLMGILITYFNWRRYYPSLFSRDCDEPHAQRGSRSGSPAGRKANGFERVRDEEEVLATGDRRFSIGDDEESHERSRPR</sequence>
<keyword evidence="3 7" id="KW-0812">Transmembrane</keyword>
<comment type="caution">
    <text evidence="9">The sequence shown here is derived from an EMBL/GenBank/DDBJ whole genome shotgun (WGS) entry which is preliminary data.</text>
</comment>
<accession>A0AAE1C0E0</accession>
<dbReference type="GO" id="GO:0008195">
    <property type="term" value="F:phosphatidate phosphatase activity"/>
    <property type="evidence" value="ECO:0007669"/>
    <property type="project" value="TreeGrafter"/>
</dbReference>
<feature type="transmembrane region" description="Helical" evidence="7">
    <location>
        <begin position="200"/>
        <end position="221"/>
    </location>
</feature>
<dbReference type="SUPFAM" id="SSF48317">
    <property type="entry name" value="Acid phosphatase/Vanadium-dependent haloperoxidase"/>
    <property type="match status" value="1"/>
</dbReference>
<dbReference type="Gene3D" id="1.20.144.10">
    <property type="entry name" value="Phosphatidic acid phosphatase type 2/haloperoxidase"/>
    <property type="match status" value="1"/>
</dbReference>
<dbReference type="GO" id="GO:0016020">
    <property type="term" value="C:membrane"/>
    <property type="evidence" value="ECO:0007669"/>
    <property type="project" value="UniProtKB-SubCell"/>
</dbReference>
<dbReference type="InterPro" id="IPR036938">
    <property type="entry name" value="PAP2/HPO_sf"/>
</dbReference>
<evidence type="ECO:0000256" key="7">
    <source>
        <dbReference type="SAM" id="Phobius"/>
    </source>
</evidence>
<evidence type="ECO:0000256" key="2">
    <source>
        <dbReference type="ARBA" id="ARBA00008816"/>
    </source>
</evidence>
<feature type="region of interest" description="Disordered" evidence="6">
    <location>
        <begin position="260"/>
        <end position="312"/>
    </location>
</feature>
<feature type="compositionally biased region" description="Basic and acidic residues" evidence="6">
    <location>
        <begin position="293"/>
        <end position="312"/>
    </location>
</feature>
<feature type="transmembrane region" description="Helical" evidence="7">
    <location>
        <begin position="71"/>
        <end position="93"/>
    </location>
</feature>
<dbReference type="SMART" id="SM00014">
    <property type="entry name" value="acidPPc"/>
    <property type="match status" value="1"/>
</dbReference>
<protein>
    <recommendedName>
        <fullName evidence="8">Phosphatidic acid phosphatase type 2/haloperoxidase domain-containing protein</fullName>
    </recommendedName>
</protein>
<keyword evidence="5 7" id="KW-0472">Membrane</keyword>
<dbReference type="EMBL" id="JAUTXT010000022">
    <property type="protein sequence ID" value="KAK3673883.1"/>
    <property type="molecule type" value="Genomic_DNA"/>
</dbReference>
<name>A0AAE1C0E0_9PEZI</name>
<reference evidence="9" key="1">
    <citation type="submission" date="2023-07" db="EMBL/GenBank/DDBJ databases">
        <title>Black Yeasts Isolated from many extreme environments.</title>
        <authorList>
            <person name="Coleine C."/>
            <person name="Stajich J.E."/>
            <person name="Selbmann L."/>
        </authorList>
    </citation>
    <scope>NUCLEOTIDE SEQUENCE</scope>
    <source>
        <strain evidence="9">CCFEE 5485</strain>
    </source>
</reference>
<keyword evidence="10" id="KW-1185">Reference proteome</keyword>
<dbReference type="Pfam" id="PF01569">
    <property type="entry name" value="PAP2"/>
    <property type="match status" value="1"/>
</dbReference>
<evidence type="ECO:0000256" key="4">
    <source>
        <dbReference type="ARBA" id="ARBA00022989"/>
    </source>
</evidence>
<dbReference type="InterPro" id="IPR000326">
    <property type="entry name" value="PAP2/HPO"/>
</dbReference>
<feature type="transmembrane region" description="Helical" evidence="7">
    <location>
        <begin position="227"/>
        <end position="246"/>
    </location>
</feature>
<dbReference type="GO" id="GO:0006644">
    <property type="term" value="P:phospholipid metabolic process"/>
    <property type="evidence" value="ECO:0007669"/>
    <property type="project" value="InterPro"/>
</dbReference>
<dbReference type="CDD" id="cd03390">
    <property type="entry name" value="PAP2_containing_1_like"/>
    <property type="match status" value="1"/>
</dbReference>
<gene>
    <name evidence="9" type="ORF">LTR78_006085</name>
</gene>
<evidence type="ECO:0000259" key="8">
    <source>
        <dbReference type="SMART" id="SM00014"/>
    </source>
</evidence>
<dbReference type="InterPro" id="IPR043216">
    <property type="entry name" value="PAP-like"/>
</dbReference>
<evidence type="ECO:0000256" key="1">
    <source>
        <dbReference type="ARBA" id="ARBA00004141"/>
    </source>
</evidence>
<organism evidence="9 10">
    <name type="scientific">Recurvomyces mirabilis</name>
    <dbReference type="NCBI Taxonomy" id="574656"/>
    <lineage>
        <taxon>Eukaryota</taxon>
        <taxon>Fungi</taxon>
        <taxon>Dikarya</taxon>
        <taxon>Ascomycota</taxon>
        <taxon>Pezizomycotina</taxon>
        <taxon>Dothideomycetes</taxon>
        <taxon>Dothideomycetidae</taxon>
        <taxon>Mycosphaerellales</taxon>
        <taxon>Teratosphaeriaceae</taxon>
        <taxon>Recurvomyces</taxon>
    </lineage>
</organism>
<dbReference type="FunFam" id="1.20.144.10:FF:000017">
    <property type="entry name" value="Diacylglycerol pyrophosphate phosphatase 1"/>
    <property type="match status" value="1"/>
</dbReference>
<keyword evidence="4 7" id="KW-1133">Transmembrane helix</keyword>
<feature type="transmembrane region" description="Helical" evidence="7">
    <location>
        <begin position="25"/>
        <end position="45"/>
    </location>
</feature>
<dbReference type="PANTHER" id="PTHR10165">
    <property type="entry name" value="LIPID PHOSPHATE PHOSPHATASE"/>
    <property type="match status" value="1"/>
</dbReference>
<dbReference type="AlphaFoldDB" id="A0AAE1C0E0"/>
<evidence type="ECO:0000313" key="10">
    <source>
        <dbReference type="Proteomes" id="UP001274830"/>
    </source>
</evidence>
<dbReference type="PANTHER" id="PTHR10165:SF35">
    <property type="entry name" value="RE23632P"/>
    <property type="match status" value="1"/>
</dbReference>
<dbReference type="GO" id="GO:0046839">
    <property type="term" value="P:phospholipid dephosphorylation"/>
    <property type="evidence" value="ECO:0007669"/>
    <property type="project" value="TreeGrafter"/>
</dbReference>